<dbReference type="Gene3D" id="3.40.50.300">
    <property type="entry name" value="P-loop containing nucleotide triphosphate hydrolases"/>
    <property type="match status" value="1"/>
</dbReference>
<comment type="similarity">
    <text evidence="2">Belongs to the ABC transporter superfamily.</text>
</comment>
<keyword evidence="5" id="KW-0547">Nucleotide-binding</keyword>
<evidence type="ECO:0000313" key="10">
    <source>
        <dbReference type="EMBL" id="QCP35130.1"/>
    </source>
</evidence>
<evidence type="ECO:0000259" key="9">
    <source>
        <dbReference type="PROSITE" id="PS50893"/>
    </source>
</evidence>
<sequence>MGKIVLEVRDFSFKYRQTKRRALKNVSFQVEKGSFFCVIGANGSGKSTLCNALTGLVPHYFMGRSSGEVLVEGTPVHESSVAELSSKVGFVFQNPFNQLSYTAGTVAEELAYGLGNRGIPREKMFEKVEYVAKLMRIDHILSKNPLELSGGQVQRVAFGSAFIMEPEILVLDECTTQLDPAGSEEIFDIVKRLNQKGITVVMVDHDMERVARYADKILVLDQGKAAFVGKPKSIFGDPLIENHGIGIPDYVKLSRAMKQRYDTVSDIEITEEPTIKLAKEVLGR</sequence>
<evidence type="ECO:0000256" key="7">
    <source>
        <dbReference type="ARBA" id="ARBA00022967"/>
    </source>
</evidence>
<evidence type="ECO:0000256" key="1">
    <source>
        <dbReference type="ARBA" id="ARBA00004202"/>
    </source>
</evidence>
<keyword evidence="4" id="KW-1003">Cell membrane</keyword>
<dbReference type="GO" id="GO:0043190">
    <property type="term" value="C:ATP-binding cassette (ABC) transporter complex"/>
    <property type="evidence" value="ECO:0007669"/>
    <property type="project" value="TreeGrafter"/>
</dbReference>
<dbReference type="SMART" id="SM00382">
    <property type="entry name" value="AAA"/>
    <property type="match status" value="1"/>
</dbReference>
<dbReference type="SUPFAM" id="SSF52540">
    <property type="entry name" value="P-loop containing nucleoside triphosphate hydrolases"/>
    <property type="match status" value="1"/>
</dbReference>
<accession>A0A4V1EG78</accession>
<dbReference type="InterPro" id="IPR003593">
    <property type="entry name" value="AAA+_ATPase"/>
</dbReference>
<dbReference type="AlphaFoldDB" id="A0A4V1EG78"/>
<dbReference type="FunFam" id="3.40.50.300:FF:000224">
    <property type="entry name" value="Energy-coupling factor transporter ATP-binding protein EcfA"/>
    <property type="match status" value="1"/>
</dbReference>
<dbReference type="PANTHER" id="PTHR43553:SF27">
    <property type="entry name" value="ENERGY-COUPLING FACTOR TRANSPORTER ATP-BINDING PROTEIN ECFA2"/>
    <property type="match status" value="1"/>
</dbReference>
<comment type="subcellular location">
    <subcellularLocation>
        <location evidence="1">Cell membrane</location>
        <topology evidence="1">Peripheral membrane protein</topology>
    </subcellularLocation>
</comment>
<keyword evidence="8" id="KW-0472">Membrane</keyword>
<keyword evidence="7" id="KW-1278">Translocase</keyword>
<name>A0A4V1EG78_9FIRM</name>
<evidence type="ECO:0000256" key="6">
    <source>
        <dbReference type="ARBA" id="ARBA00022840"/>
    </source>
</evidence>
<evidence type="ECO:0000256" key="8">
    <source>
        <dbReference type="ARBA" id="ARBA00023136"/>
    </source>
</evidence>
<dbReference type="EMBL" id="CP040058">
    <property type="protein sequence ID" value="QCP35130.1"/>
    <property type="molecule type" value="Genomic_DNA"/>
</dbReference>
<dbReference type="InterPro" id="IPR050095">
    <property type="entry name" value="ECF_ABC_transporter_ATP-bd"/>
</dbReference>
<organism evidence="10 11">
    <name type="scientific">Anaerostipes rhamnosivorans</name>
    <dbReference type="NCBI Taxonomy" id="1229621"/>
    <lineage>
        <taxon>Bacteria</taxon>
        <taxon>Bacillati</taxon>
        <taxon>Bacillota</taxon>
        <taxon>Clostridia</taxon>
        <taxon>Lachnospirales</taxon>
        <taxon>Lachnospiraceae</taxon>
        <taxon>Anaerostipes</taxon>
    </lineage>
</organism>
<evidence type="ECO:0000256" key="3">
    <source>
        <dbReference type="ARBA" id="ARBA00022448"/>
    </source>
</evidence>
<keyword evidence="11" id="KW-1185">Reference proteome</keyword>
<gene>
    <name evidence="10" type="ORF">AR1Y2_1676</name>
</gene>
<dbReference type="InterPro" id="IPR015856">
    <property type="entry name" value="ABC_transpr_CbiO/EcfA_su"/>
</dbReference>
<feature type="domain" description="ABC transporter" evidence="9">
    <location>
        <begin position="6"/>
        <end position="247"/>
    </location>
</feature>
<dbReference type="RefSeq" id="WP_137328550.1">
    <property type="nucleotide sequence ID" value="NZ_CP040058.1"/>
</dbReference>
<dbReference type="KEGG" id="arf:AR1Y2_1676"/>
<dbReference type="InterPro" id="IPR003439">
    <property type="entry name" value="ABC_transporter-like_ATP-bd"/>
</dbReference>
<reference evidence="10 11" key="1">
    <citation type="submission" date="2019-05" db="EMBL/GenBank/DDBJ databases">
        <title>Complete genome sequencing of Anaerostipes rhamnosivorans.</title>
        <authorList>
            <person name="Bui T.P.N."/>
            <person name="de Vos W.M."/>
        </authorList>
    </citation>
    <scope>NUCLEOTIDE SEQUENCE [LARGE SCALE GENOMIC DNA]</scope>
    <source>
        <strain evidence="10 11">1y2</strain>
    </source>
</reference>
<dbReference type="GO" id="GO:0042626">
    <property type="term" value="F:ATPase-coupled transmembrane transporter activity"/>
    <property type="evidence" value="ECO:0007669"/>
    <property type="project" value="TreeGrafter"/>
</dbReference>
<evidence type="ECO:0000256" key="4">
    <source>
        <dbReference type="ARBA" id="ARBA00022475"/>
    </source>
</evidence>
<dbReference type="Proteomes" id="UP000298653">
    <property type="component" value="Chromosome"/>
</dbReference>
<protein>
    <submittedName>
        <fullName evidence="10">ATPase component of general energizing module of ECF transporters</fullName>
    </submittedName>
</protein>
<dbReference type="GO" id="GO:0005524">
    <property type="term" value="F:ATP binding"/>
    <property type="evidence" value="ECO:0007669"/>
    <property type="project" value="UniProtKB-KW"/>
</dbReference>
<dbReference type="PANTHER" id="PTHR43553">
    <property type="entry name" value="HEAVY METAL TRANSPORTER"/>
    <property type="match status" value="1"/>
</dbReference>
<dbReference type="GO" id="GO:0016887">
    <property type="term" value="F:ATP hydrolysis activity"/>
    <property type="evidence" value="ECO:0007669"/>
    <property type="project" value="InterPro"/>
</dbReference>
<dbReference type="PROSITE" id="PS50893">
    <property type="entry name" value="ABC_TRANSPORTER_2"/>
    <property type="match status" value="1"/>
</dbReference>
<dbReference type="OrthoDB" id="501320at2"/>
<evidence type="ECO:0000313" key="11">
    <source>
        <dbReference type="Proteomes" id="UP000298653"/>
    </source>
</evidence>
<evidence type="ECO:0000256" key="5">
    <source>
        <dbReference type="ARBA" id="ARBA00022741"/>
    </source>
</evidence>
<dbReference type="Pfam" id="PF00005">
    <property type="entry name" value="ABC_tran"/>
    <property type="match status" value="1"/>
</dbReference>
<proteinExistence type="inferred from homology"/>
<dbReference type="InterPro" id="IPR027417">
    <property type="entry name" value="P-loop_NTPase"/>
</dbReference>
<keyword evidence="3" id="KW-0813">Transport</keyword>
<keyword evidence="6" id="KW-0067">ATP-binding</keyword>
<dbReference type="CDD" id="cd03225">
    <property type="entry name" value="ABC_cobalt_CbiO_domain1"/>
    <property type="match status" value="1"/>
</dbReference>
<evidence type="ECO:0000256" key="2">
    <source>
        <dbReference type="ARBA" id="ARBA00005417"/>
    </source>
</evidence>